<proteinExistence type="predicted"/>
<protein>
    <recommendedName>
        <fullName evidence="1">Probable zinc-binding domain-containing protein</fullName>
    </recommendedName>
</protein>
<dbReference type="Proteomes" id="UP000663889">
    <property type="component" value="Unassembled WGS sequence"/>
</dbReference>
<evidence type="ECO:0000259" key="1">
    <source>
        <dbReference type="Pfam" id="PF13451"/>
    </source>
</evidence>
<dbReference type="Proteomes" id="UP000663874">
    <property type="component" value="Unassembled WGS sequence"/>
</dbReference>
<dbReference type="Pfam" id="PF13451">
    <property type="entry name" value="zf_Tbcl"/>
    <property type="match status" value="1"/>
</dbReference>
<dbReference type="EMBL" id="CAJOBE010001827">
    <property type="protein sequence ID" value="CAF3777637.1"/>
    <property type="molecule type" value="Genomic_DNA"/>
</dbReference>
<evidence type="ECO:0000313" key="2">
    <source>
        <dbReference type="EMBL" id="CAF1381894.1"/>
    </source>
</evidence>
<evidence type="ECO:0000313" key="4">
    <source>
        <dbReference type="Proteomes" id="UP000663889"/>
    </source>
</evidence>
<gene>
    <name evidence="3" type="ORF">FNK824_LOCUS13732</name>
    <name evidence="2" type="ORF">SEV965_LOCUS30458</name>
</gene>
<name>A0A815JME4_9BILA</name>
<dbReference type="InterPro" id="IPR025306">
    <property type="entry name" value="Zn-bnd_dom_prob"/>
</dbReference>
<feature type="domain" description="Probable zinc-binding" evidence="1">
    <location>
        <begin position="16"/>
        <end position="43"/>
    </location>
</feature>
<reference evidence="2" key="1">
    <citation type="submission" date="2021-02" db="EMBL/GenBank/DDBJ databases">
        <authorList>
            <person name="Nowell W R."/>
        </authorList>
    </citation>
    <scope>NUCLEOTIDE SEQUENCE</scope>
</reference>
<evidence type="ECO:0000313" key="3">
    <source>
        <dbReference type="EMBL" id="CAF3777637.1"/>
    </source>
</evidence>
<comment type="caution">
    <text evidence="2">The sequence shown here is derived from an EMBL/GenBank/DDBJ whole genome shotgun (WGS) entry which is preliminary data.</text>
</comment>
<dbReference type="EMBL" id="CAJNOU010003283">
    <property type="protein sequence ID" value="CAF1381894.1"/>
    <property type="molecule type" value="Genomic_DNA"/>
</dbReference>
<dbReference type="AlphaFoldDB" id="A0A815JME4"/>
<organism evidence="2 4">
    <name type="scientific">Rotaria sordida</name>
    <dbReference type="NCBI Taxonomy" id="392033"/>
    <lineage>
        <taxon>Eukaryota</taxon>
        <taxon>Metazoa</taxon>
        <taxon>Spiralia</taxon>
        <taxon>Gnathifera</taxon>
        <taxon>Rotifera</taxon>
        <taxon>Eurotatoria</taxon>
        <taxon>Bdelloidea</taxon>
        <taxon>Philodinida</taxon>
        <taxon>Philodinidae</taxon>
        <taxon>Rotaria</taxon>
    </lineage>
</organism>
<accession>A0A815JME4</accession>
<sequence length="110" mass="13220">MASICYRFIGETRLFTLYCSQCNTTEIFSATDQQFYRNKYHENIANFLNQVKAKDIICTLRDYQQLKRQWISLESLQIIIDNDEINMSETLTILNTLRRLDGNYENWKKF</sequence>